<reference evidence="1 2" key="1">
    <citation type="journal article" date="2019" name="Genome Biol. Evol.">
        <title>Insights into the evolution of the New World diploid cottons (Gossypium, subgenus Houzingenia) based on genome sequencing.</title>
        <authorList>
            <person name="Grover C.E."/>
            <person name="Arick M.A. 2nd"/>
            <person name="Thrash A."/>
            <person name="Conover J.L."/>
            <person name="Sanders W.S."/>
            <person name="Peterson D.G."/>
            <person name="Frelichowski J.E."/>
            <person name="Scheffler J.A."/>
            <person name="Scheffler B.E."/>
            <person name="Wendel J.F."/>
        </authorList>
    </citation>
    <scope>NUCLEOTIDE SEQUENCE [LARGE SCALE GENOMIC DNA]</scope>
    <source>
        <strain evidence="1">4</strain>
        <tissue evidence="1">Leaf</tissue>
    </source>
</reference>
<organism evidence="1 2">
    <name type="scientific">Gossypium laxum</name>
    <dbReference type="NCBI Taxonomy" id="34288"/>
    <lineage>
        <taxon>Eukaryota</taxon>
        <taxon>Viridiplantae</taxon>
        <taxon>Streptophyta</taxon>
        <taxon>Embryophyta</taxon>
        <taxon>Tracheophyta</taxon>
        <taxon>Spermatophyta</taxon>
        <taxon>Magnoliopsida</taxon>
        <taxon>eudicotyledons</taxon>
        <taxon>Gunneridae</taxon>
        <taxon>Pentapetalae</taxon>
        <taxon>rosids</taxon>
        <taxon>malvids</taxon>
        <taxon>Malvales</taxon>
        <taxon>Malvaceae</taxon>
        <taxon>Malvoideae</taxon>
        <taxon>Gossypium</taxon>
    </lineage>
</organism>
<name>A0A7J9B072_9ROSI</name>
<evidence type="ECO:0000313" key="1">
    <source>
        <dbReference type="EMBL" id="MBA0729735.1"/>
    </source>
</evidence>
<protein>
    <recommendedName>
        <fullName evidence="3">DUF4283 domain-containing protein</fullName>
    </recommendedName>
</protein>
<sequence length="253" mass="28844">MMDDAMANMRLLDDEEEAIQEIEGVVSTAYQFCLVGRCLTDSIIHFPSLRNTMADLWHPIGGICITEWRGENSAAMELNLTEFWVQVHDLQPGLMNVSMAKQFGDFCGNFIEYDTFIPTLGLQMFLRICVCLDVTALLKRKKKVLIGKMMCINENFAGVNHEFSINEGKDLRGNVRGVKPPGLWNWSRMRRMTQLLCWKGKNGRELGKVHGFLWIISWDQVIWIFRLALGTSAAGSNENTKLERSWLGETTNC</sequence>
<evidence type="ECO:0000313" key="2">
    <source>
        <dbReference type="Proteomes" id="UP000593574"/>
    </source>
</evidence>
<accession>A0A7J9B072</accession>
<proteinExistence type="predicted"/>
<dbReference type="EMBL" id="JABEZV010439541">
    <property type="protein sequence ID" value="MBA0729735.1"/>
    <property type="molecule type" value="Genomic_DNA"/>
</dbReference>
<evidence type="ECO:0008006" key="3">
    <source>
        <dbReference type="Google" id="ProtNLM"/>
    </source>
</evidence>
<dbReference type="Proteomes" id="UP000593574">
    <property type="component" value="Unassembled WGS sequence"/>
</dbReference>
<comment type="caution">
    <text evidence="1">The sequence shown here is derived from an EMBL/GenBank/DDBJ whole genome shotgun (WGS) entry which is preliminary data.</text>
</comment>
<dbReference type="AlphaFoldDB" id="A0A7J9B072"/>
<gene>
    <name evidence="1" type="ORF">Golax_022957</name>
</gene>
<keyword evidence="2" id="KW-1185">Reference proteome</keyword>